<dbReference type="SUPFAM" id="SSF52218">
    <property type="entry name" value="Flavoproteins"/>
    <property type="match status" value="1"/>
</dbReference>
<dbReference type="InterPro" id="IPR008254">
    <property type="entry name" value="Flavodoxin/NO_synth"/>
</dbReference>
<evidence type="ECO:0000313" key="2">
    <source>
        <dbReference type="EMBL" id="MDV2620556.1"/>
    </source>
</evidence>
<feature type="domain" description="Flavodoxin-like" evidence="1">
    <location>
        <begin position="5"/>
        <end position="152"/>
    </location>
</feature>
<protein>
    <submittedName>
        <fullName evidence="2">Flavodoxin</fullName>
    </submittedName>
</protein>
<gene>
    <name evidence="2" type="ORF">R0G89_02235</name>
</gene>
<evidence type="ECO:0000259" key="1">
    <source>
        <dbReference type="PROSITE" id="PS50902"/>
    </source>
</evidence>
<sequence>MAKKVLIATYSRTGTTAKVAKALYELLPAADRFTIEVAPGTFSEEMTEVSEQATKQTETGNFPPLSKAIPNVSSYDLILVGSPVWNGAPATPIHSFLTDLQGYQGVVAPFYTFGGDPGIFEKTFKEWAGDLQVKAGHGGEEDLAAWVDELVK</sequence>
<dbReference type="GO" id="GO:0016651">
    <property type="term" value="F:oxidoreductase activity, acting on NAD(P)H"/>
    <property type="evidence" value="ECO:0007669"/>
    <property type="project" value="UniProtKB-ARBA"/>
</dbReference>
<proteinExistence type="predicted"/>
<dbReference type="GO" id="GO:0010181">
    <property type="term" value="F:FMN binding"/>
    <property type="evidence" value="ECO:0007669"/>
    <property type="project" value="InterPro"/>
</dbReference>
<dbReference type="GeneID" id="57366051"/>
<dbReference type="KEGG" id="paci:A4V11_02470"/>
<dbReference type="InterPro" id="IPR029039">
    <property type="entry name" value="Flavoprotein-like_sf"/>
</dbReference>
<accession>A0AAN5YBG1</accession>
<reference evidence="2" key="1">
    <citation type="journal article" date="2023" name="PeerJ">
        <title>Selection and evaluation of lactic acid bacteria from chicken feces in Thailand as potential probiotics.</title>
        <authorList>
            <person name="Khurajog B."/>
            <person name="Disastra Y."/>
            <person name="Lawwyne L.D."/>
            <person name="Sirichokchatchawan W."/>
            <person name="Niyomtham W."/>
            <person name="Yindee J."/>
            <person name="Hampson D.J."/>
            <person name="Prapasarakul N."/>
        </authorList>
    </citation>
    <scope>NUCLEOTIDE SEQUENCE</scope>
    <source>
        <strain evidence="2">BF9</strain>
    </source>
</reference>
<dbReference type="Gene3D" id="3.40.50.360">
    <property type="match status" value="1"/>
</dbReference>
<dbReference type="Pfam" id="PF12682">
    <property type="entry name" value="Flavodoxin_4"/>
    <property type="match status" value="1"/>
</dbReference>
<organism evidence="2 3">
    <name type="scientific">Pediococcus acidilactici</name>
    <dbReference type="NCBI Taxonomy" id="1254"/>
    <lineage>
        <taxon>Bacteria</taxon>
        <taxon>Bacillati</taxon>
        <taxon>Bacillota</taxon>
        <taxon>Bacilli</taxon>
        <taxon>Lactobacillales</taxon>
        <taxon>Lactobacillaceae</taxon>
        <taxon>Pediococcus</taxon>
        <taxon>Pediococcus acidilactici group</taxon>
    </lineage>
</organism>
<name>A0AAN5YBG1_PEDAC</name>
<dbReference type="EMBL" id="JAWJAV010000001">
    <property type="protein sequence ID" value="MDV2620556.1"/>
    <property type="molecule type" value="Genomic_DNA"/>
</dbReference>
<dbReference type="PANTHER" id="PTHR39201:SF1">
    <property type="entry name" value="FLAVODOXIN-LIKE DOMAIN-CONTAINING PROTEIN"/>
    <property type="match status" value="1"/>
</dbReference>
<dbReference type="PROSITE" id="PS50902">
    <property type="entry name" value="FLAVODOXIN_LIKE"/>
    <property type="match status" value="1"/>
</dbReference>
<dbReference type="Proteomes" id="UP001280897">
    <property type="component" value="Unassembled WGS sequence"/>
</dbReference>
<evidence type="ECO:0000313" key="3">
    <source>
        <dbReference type="Proteomes" id="UP001280897"/>
    </source>
</evidence>
<comment type="caution">
    <text evidence="2">The sequence shown here is derived from an EMBL/GenBank/DDBJ whole genome shotgun (WGS) entry which is preliminary data.</text>
</comment>
<dbReference type="PANTHER" id="PTHR39201">
    <property type="entry name" value="EXPORTED PROTEIN-RELATED"/>
    <property type="match status" value="1"/>
</dbReference>
<dbReference type="AlphaFoldDB" id="A0AAN5YBG1"/>
<dbReference type="RefSeq" id="WP_008841294.1">
    <property type="nucleotide sequence ID" value="NZ_CP015206.1"/>
</dbReference>
<reference evidence="2" key="2">
    <citation type="submission" date="2023-10" db="EMBL/GenBank/DDBJ databases">
        <authorList>
            <person name="Khurajog B."/>
        </authorList>
    </citation>
    <scope>NUCLEOTIDE SEQUENCE</scope>
    <source>
        <strain evidence="2">BF9</strain>
    </source>
</reference>